<evidence type="ECO:0000313" key="4">
    <source>
        <dbReference type="Proteomes" id="UP001341281"/>
    </source>
</evidence>
<name>A0AAQ3SX89_PASNO</name>
<keyword evidence="4" id="KW-1185">Reference proteome</keyword>
<protein>
    <recommendedName>
        <fullName evidence="2">Retrovirus-related Pol polyprotein from transposon TNT 1-94-like beta-barrel domain-containing protein</fullName>
    </recommendedName>
</protein>
<dbReference type="Pfam" id="PF22936">
    <property type="entry name" value="Pol_BBD"/>
    <property type="match status" value="1"/>
</dbReference>
<organism evidence="3 4">
    <name type="scientific">Paspalum notatum var. saurae</name>
    <dbReference type="NCBI Taxonomy" id="547442"/>
    <lineage>
        <taxon>Eukaryota</taxon>
        <taxon>Viridiplantae</taxon>
        <taxon>Streptophyta</taxon>
        <taxon>Embryophyta</taxon>
        <taxon>Tracheophyta</taxon>
        <taxon>Spermatophyta</taxon>
        <taxon>Magnoliopsida</taxon>
        <taxon>Liliopsida</taxon>
        <taxon>Poales</taxon>
        <taxon>Poaceae</taxon>
        <taxon>PACMAD clade</taxon>
        <taxon>Panicoideae</taxon>
        <taxon>Andropogonodae</taxon>
        <taxon>Paspaleae</taxon>
        <taxon>Paspalinae</taxon>
        <taxon>Paspalum</taxon>
    </lineage>
</organism>
<sequence length="344" mass="37189">MMKVIFEGRGLWSVIKHGTNDKQEDRMAPEAAVEGVPTEYQSTLGRKKTAKLAWESLEKMRLGDDRVKKARVQQLRREYEALKFRDGEKVEDFALRLQALVSELGALGKKMDDEEVVGKYLRAAPKRLEPVVVSMESPSSPSRTRRKATSSYSGRRRRTLEAAAPHHREDSAGGVASRDGGAAALSPEKTEEAAPRTSAADAGNLALPYLTQEGEEEPALLLARMEGETEDDEPALLMAQACALASGAEEVFTAPLQLEEPRAQVLLGAEGEQKVEAERWYLDTGASNHMTGSRAAFAELDSTVTGTVRFGDNSVVTIAGRGTVLSTVETAAIARSPGCTSSRG</sequence>
<dbReference type="InterPro" id="IPR054722">
    <property type="entry name" value="PolX-like_BBD"/>
</dbReference>
<feature type="region of interest" description="Disordered" evidence="1">
    <location>
        <begin position="132"/>
        <end position="202"/>
    </location>
</feature>
<dbReference type="EMBL" id="CP144747">
    <property type="protein sequence ID" value="WVZ62134.1"/>
    <property type="molecule type" value="Genomic_DNA"/>
</dbReference>
<evidence type="ECO:0000259" key="2">
    <source>
        <dbReference type="Pfam" id="PF22936"/>
    </source>
</evidence>
<feature type="compositionally biased region" description="Basic residues" evidence="1">
    <location>
        <begin position="143"/>
        <end position="158"/>
    </location>
</feature>
<dbReference type="Pfam" id="PF14223">
    <property type="entry name" value="Retrotran_gag_2"/>
    <property type="match status" value="1"/>
</dbReference>
<feature type="domain" description="Retrovirus-related Pol polyprotein from transposon TNT 1-94-like beta-barrel" evidence="2">
    <location>
        <begin position="280"/>
        <end position="328"/>
    </location>
</feature>
<reference evidence="3 4" key="1">
    <citation type="submission" date="2024-02" db="EMBL/GenBank/DDBJ databases">
        <title>High-quality chromosome-scale genome assembly of Pensacola bahiagrass (Paspalum notatum Flugge var. saurae).</title>
        <authorList>
            <person name="Vega J.M."/>
            <person name="Podio M."/>
            <person name="Orjuela J."/>
            <person name="Siena L.A."/>
            <person name="Pessino S.C."/>
            <person name="Combes M.C."/>
            <person name="Mariac C."/>
            <person name="Albertini E."/>
            <person name="Pupilli F."/>
            <person name="Ortiz J.P.A."/>
            <person name="Leblanc O."/>
        </authorList>
    </citation>
    <scope>NUCLEOTIDE SEQUENCE [LARGE SCALE GENOMIC DNA]</scope>
    <source>
        <strain evidence="3">R1</strain>
        <tissue evidence="3">Leaf</tissue>
    </source>
</reference>
<dbReference type="PANTHER" id="PTHR35317">
    <property type="entry name" value="OS04G0629600 PROTEIN"/>
    <property type="match status" value="1"/>
</dbReference>
<feature type="compositionally biased region" description="Low complexity" evidence="1">
    <location>
        <begin position="132"/>
        <end position="142"/>
    </location>
</feature>
<gene>
    <name evidence="3" type="ORF">U9M48_011915</name>
</gene>
<accession>A0AAQ3SX89</accession>
<evidence type="ECO:0000313" key="3">
    <source>
        <dbReference type="EMBL" id="WVZ62134.1"/>
    </source>
</evidence>
<dbReference type="AlphaFoldDB" id="A0AAQ3SX89"/>
<dbReference type="PANTHER" id="PTHR35317:SF23">
    <property type="entry name" value="OS04G0629600 PROTEIN"/>
    <property type="match status" value="1"/>
</dbReference>
<dbReference type="Proteomes" id="UP001341281">
    <property type="component" value="Chromosome 03"/>
</dbReference>
<evidence type="ECO:0000256" key="1">
    <source>
        <dbReference type="SAM" id="MobiDB-lite"/>
    </source>
</evidence>
<proteinExistence type="predicted"/>